<comment type="cofactor">
    <cofactor evidence="2">
        <name>Mg(2+)</name>
        <dbReference type="ChEBI" id="CHEBI:18420"/>
    </cofactor>
</comment>
<dbReference type="FunFam" id="3.40.50.20:FF:000006">
    <property type="entry name" value="Phosphoribosylamine--glycine ligase, chloroplastic"/>
    <property type="match status" value="1"/>
</dbReference>
<dbReference type="Proteomes" id="UP000050996">
    <property type="component" value="Unassembled WGS sequence"/>
</dbReference>
<evidence type="ECO:0000256" key="5">
    <source>
        <dbReference type="ARBA" id="ARBA00022598"/>
    </source>
</evidence>
<name>A0A0Q3VFT9_9BACI</name>
<dbReference type="Gene3D" id="3.40.50.20">
    <property type="match status" value="1"/>
</dbReference>
<dbReference type="InterPro" id="IPR011054">
    <property type="entry name" value="Rudment_hybrid_motif"/>
</dbReference>
<evidence type="ECO:0000259" key="16">
    <source>
        <dbReference type="PROSITE" id="PS50975"/>
    </source>
</evidence>
<comment type="pathway">
    <text evidence="3 14">Purine metabolism; IMP biosynthesis via de novo pathway; N(1)-(5-phospho-D-ribosyl)glycinamide from 5-phospho-alpha-D-ribose 1-diphosphate: step 2/2.</text>
</comment>
<evidence type="ECO:0000256" key="3">
    <source>
        <dbReference type="ARBA" id="ARBA00005174"/>
    </source>
</evidence>
<keyword evidence="18" id="KW-1185">Reference proteome</keyword>
<dbReference type="FunFam" id="3.30.1490.20:FF:000006">
    <property type="entry name" value="phosphoribosylamine--glycine ligase, chloroplastic-like"/>
    <property type="match status" value="1"/>
</dbReference>
<dbReference type="InterPro" id="IPR037123">
    <property type="entry name" value="PRibGlycinamide_synth_C_sf"/>
</dbReference>
<reference evidence="17 18" key="1">
    <citation type="submission" date="2015-09" db="EMBL/GenBank/DDBJ databases">
        <title>Genome sequencing project for genomic taxonomy and phylogenomics of Bacillus-like bacteria.</title>
        <authorList>
            <person name="Liu B."/>
            <person name="Wang J."/>
            <person name="Zhu Y."/>
            <person name="Liu G."/>
            <person name="Chen Q."/>
            <person name="Chen Z."/>
            <person name="Lan J."/>
            <person name="Che J."/>
            <person name="Ge C."/>
            <person name="Shi H."/>
            <person name="Pan Z."/>
            <person name="Liu X."/>
        </authorList>
    </citation>
    <scope>NUCLEOTIDE SEQUENCE [LARGE SCALE GENOMIC DNA]</scope>
    <source>
        <strain evidence="17 18">FJAT-18043</strain>
    </source>
</reference>
<dbReference type="Pfam" id="PF02843">
    <property type="entry name" value="GARS_C"/>
    <property type="match status" value="1"/>
</dbReference>
<dbReference type="SUPFAM" id="SSF52440">
    <property type="entry name" value="PreATP-grasp domain"/>
    <property type="match status" value="1"/>
</dbReference>
<proteinExistence type="inferred from homology"/>
<dbReference type="GO" id="GO:0009113">
    <property type="term" value="P:purine nucleobase biosynthetic process"/>
    <property type="evidence" value="ECO:0007669"/>
    <property type="project" value="InterPro"/>
</dbReference>
<dbReference type="GO" id="GO:0006189">
    <property type="term" value="P:'de novo' IMP biosynthetic process"/>
    <property type="evidence" value="ECO:0007669"/>
    <property type="project" value="UniProtKB-UniRule"/>
</dbReference>
<dbReference type="STRING" id="1637975.AN957_03460"/>
<dbReference type="InterPro" id="IPR020560">
    <property type="entry name" value="PRibGlycinamide_synth_C-dom"/>
</dbReference>
<keyword evidence="8 14" id="KW-0658">Purine biosynthesis</keyword>
<dbReference type="NCBIfam" id="TIGR00877">
    <property type="entry name" value="purD"/>
    <property type="match status" value="1"/>
</dbReference>
<evidence type="ECO:0000256" key="1">
    <source>
        <dbReference type="ARBA" id="ARBA00001936"/>
    </source>
</evidence>
<evidence type="ECO:0000256" key="8">
    <source>
        <dbReference type="ARBA" id="ARBA00022755"/>
    </source>
</evidence>
<evidence type="ECO:0000256" key="13">
    <source>
        <dbReference type="ARBA" id="ARBA00042864"/>
    </source>
</evidence>
<evidence type="ECO:0000256" key="10">
    <source>
        <dbReference type="ARBA" id="ARBA00023211"/>
    </source>
</evidence>
<dbReference type="Pfam" id="PF02844">
    <property type="entry name" value="GARS_N"/>
    <property type="match status" value="1"/>
</dbReference>
<evidence type="ECO:0000256" key="11">
    <source>
        <dbReference type="ARBA" id="ARBA00038345"/>
    </source>
</evidence>
<dbReference type="Gene3D" id="3.90.600.10">
    <property type="entry name" value="Phosphoribosylglycinamide synthetase, C-terminal domain"/>
    <property type="match status" value="1"/>
</dbReference>
<dbReference type="SMART" id="SM01210">
    <property type="entry name" value="GARS_C"/>
    <property type="match status" value="1"/>
</dbReference>
<evidence type="ECO:0000313" key="17">
    <source>
        <dbReference type="EMBL" id="KQL17759.1"/>
    </source>
</evidence>
<evidence type="ECO:0000313" key="18">
    <source>
        <dbReference type="Proteomes" id="UP000050996"/>
    </source>
</evidence>
<sequence length="423" mass="46138">MKVLVIGRGGREHAICRKLFESPTVERVFVAPGNPGMEDVSQLVDIQESDQERLVHFAKENDIGLTVIGPEVPLLAGIVDHFQSERLTVFGPKKEAAVIEGSKSFAKELMKKYGIPTAEYAVFSNYEEALAYLEEKGAPIVIKADGLAAGKGVTVAMTMEEARDSLKEMLLDERFGNASTTVVMEEFLTGEEISLMAFVNGEVVIPLEIAQDHKRAYDGDLGPNTGGMGAYSPVPHISNEIIKEAVKTILQPTAKALVQEEREFCGVLYAGLIITESGPKVIEFNARFGDPETQVILPRMKSDLADVLLAVINGNTPEIIWDEEVMLGVVAASVGYPDEYQKGAVLEGLDEINSDVYVFHAGTDKNNLGLFLTNGGRVLLAGAKAKTLEEAQNKVYAQLKKVHCTGIFYRKDIGHRAIQHALY</sequence>
<dbReference type="PANTHER" id="PTHR43472">
    <property type="entry name" value="PHOSPHORIBOSYLAMINE--GLYCINE LIGASE"/>
    <property type="match status" value="1"/>
</dbReference>
<keyword evidence="7 15" id="KW-0547">Nucleotide-binding</keyword>
<dbReference type="SUPFAM" id="SSF56059">
    <property type="entry name" value="Glutathione synthetase ATP-binding domain-like"/>
    <property type="match status" value="1"/>
</dbReference>
<dbReference type="InterPro" id="IPR000115">
    <property type="entry name" value="PRibGlycinamide_synth"/>
</dbReference>
<comment type="catalytic activity">
    <reaction evidence="14">
        <text>5-phospho-beta-D-ribosylamine + glycine + ATP = N(1)-(5-phospho-beta-D-ribosyl)glycinamide + ADP + phosphate + H(+)</text>
        <dbReference type="Rhea" id="RHEA:17453"/>
        <dbReference type="ChEBI" id="CHEBI:15378"/>
        <dbReference type="ChEBI" id="CHEBI:30616"/>
        <dbReference type="ChEBI" id="CHEBI:43474"/>
        <dbReference type="ChEBI" id="CHEBI:57305"/>
        <dbReference type="ChEBI" id="CHEBI:58681"/>
        <dbReference type="ChEBI" id="CHEBI:143788"/>
        <dbReference type="ChEBI" id="CHEBI:456216"/>
        <dbReference type="EC" id="6.3.4.13"/>
    </reaction>
</comment>
<dbReference type="RefSeq" id="WP_056682318.1">
    <property type="nucleotide sequence ID" value="NZ_CP085712.1"/>
</dbReference>
<dbReference type="HAMAP" id="MF_00138">
    <property type="entry name" value="GARS"/>
    <property type="match status" value="1"/>
</dbReference>
<comment type="cofactor">
    <cofactor evidence="1">
        <name>Mn(2+)</name>
        <dbReference type="ChEBI" id="CHEBI:29035"/>
    </cofactor>
</comment>
<comment type="similarity">
    <text evidence="11 14">Belongs to the GARS family.</text>
</comment>
<keyword evidence="9 15" id="KW-0067">ATP-binding</keyword>
<dbReference type="GO" id="GO:0046872">
    <property type="term" value="F:metal ion binding"/>
    <property type="evidence" value="ECO:0007669"/>
    <property type="project" value="UniProtKB-KW"/>
</dbReference>
<dbReference type="SUPFAM" id="SSF51246">
    <property type="entry name" value="Rudiment single hybrid motif"/>
    <property type="match status" value="1"/>
</dbReference>
<evidence type="ECO:0000256" key="4">
    <source>
        <dbReference type="ARBA" id="ARBA00013255"/>
    </source>
</evidence>
<gene>
    <name evidence="14" type="primary">purD</name>
    <name evidence="17" type="ORF">AN957_03460</name>
</gene>
<dbReference type="Pfam" id="PF01071">
    <property type="entry name" value="GARS_A"/>
    <property type="match status" value="1"/>
</dbReference>
<dbReference type="InterPro" id="IPR020559">
    <property type="entry name" value="PRibGlycinamide_synth_CS"/>
</dbReference>
<evidence type="ECO:0000256" key="12">
    <source>
        <dbReference type="ARBA" id="ARBA00042242"/>
    </source>
</evidence>
<keyword evidence="10" id="KW-0464">Manganese</keyword>
<dbReference type="PANTHER" id="PTHR43472:SF1">
    <property type="entry name" value="PHOSPHORIBOSYLAMINE--GLYCINE LIGASE, CHLOROPLASTIC"/>
    <property type="match status" value="1"/>
</dbReference>
<keyword evidence="5 14" id="KW-0436">Ligase</keyword>
<organism evidence="17 18">
    <name type="scientific">Cytobacillus solani</name>
    <dbReference type="NCBI Taxonomy" id="1637975"/>
    <lineage>
        <taxon>Bacteria</taxon>
        <taxon>Bacillati</taxon>
        <taxon>Bacillota</taxon>
        <taxon>Bacilli</taxon>
        <taxon>Bacillales</taxon>
        <taxon>Bacillaceae</taxon>
        <taxon>Cytobacillus</taxon>
    </lineage>
</organism>
<dbReference type="InterPro" id="IPR016185">
    <property type="entry name" value="PreATP-grasp_dom_sf"/>
</dbReference>
<evidence type="ECO:0000256" key="6">
    <source>
        <dbReference type="ARBA" id="ARBA00022723"/>
    </source>
</evidence>
<dbReference type="InterPro" id="IPR011761">
    <property type="entry name" value="ATP-grasp"/>
</dbReference>
<keyword evidence="6" id="KW-0479">Metal-binding</keyword>
<dbReference type="SMART" id="SM01209">
    <property type="entry name" value="GARS_A"/>
    <property type="match status" value="1"/>
</dbReference>
<dbReference type="GO" id="GO:0005524">
    <property type="term" value="F:ATP binding"/>
    <property type="evidence" value="ECO:0007669"/>
    <property type="project" value="UniProtKB-UniRule"/>
</dbReference>
<dbReference type="FunFam" id="3.30.470.20:FF:000018">
    <property type="entry name" value="Trifunctional purine biosynthetic protein adenosine-3"/>
    <property type="match status" value="1"/>
</dbReference>
<comment type="caution">
    <text evidence="17">The sequence shown here is derived from an EMBL/GenBank/DDBJ whole genome shotgun (WGS) entry which is preliminary data.</text>
</comment>
<dbReference type="FunFam" id="3.90.600.10:FF:000001">
    <property type="entry name" value="Trifunctional purine biosynthetic protein adenosine-3"/>
    <property type="match status" value="1"/>
</dbReference>
<evidence type="ECO:0000256" key="7">
    <source>
        <dbReference type="ARBA" id="ARBA00022741"/>
    </source>
</evidence>
<evidence type="ECO:0000256" key="15">
    <source>
        <dbReference type="PROSITE-ProRule" id="PRU00409"/>
    </source>
</evidence>
<evidence type="ECO:0000256" key="2">
    <source>
        <dbReference type="ARBA" id="ARBA00001946"/>
    </source>
</evidence>
<dbReference type="Gene3D" id="3.30.470.20">
    <property type="entry name" value="ATP-grasp fold, B domain"/>
    <property type="match status" value="1"/>
</dbReference>
<dbReference type="InterPro" id="IPR020561">
    <property type="entry name" value="PRibGlycinamid_synth_ATP-grasp"/>
</dbReference>
<dbReference type="AlphaFoldDB" id="A0A0Q3VFT9"/>
<dbReference type="PROSITE" id="PS00184">
    <property type="entry name" value="GARS"/>
    <property type="match status" value="1"/>
</dbReference>
<accession>A0A0Q3VFT9</accession>
<evidence type="ECO:0000256" key="9">
    <source>
        <dbReference type="ARBA" id="ARBA00022840"/>
    </source>
</evidence>
<dbReference type="Gene3D" id="3.30.1490.20">
    <property type="entry name" value="ATP-grasp fold, A domain"/>
    <property type="match status" value="1"/>
</dbReference>
<dbReference type="InterPro" id="IPR020562">
    <property type="entry name" value="PRibGlycinamide_synth_N"/>
</dbReference>
<dbReference type="EMBL" id="LJIX01000006">
    <property type="protein sequence ID" value="KQL17759.1"/>
    <property type="molecule type" value="Genomic_DNA"/>
</dbReference>
<dbReference type="EC" id="6.3.4.13" evidence="4 14"/>
<dbReference type="UniPathway" id="UPA00074">
    <property type="reaction ID" value="UER00125"/>
</dbReference>
<dbReference type="PROSITE" id="PS50975">
    <property type="entry name" value="ATP_GRASP"/>
    <property type="match status" value="1"/>
</dbReference>
<feature type="domain" description="ATP-grasp" evidence="16">
    <location>
        <begin position="107"/>
        <end position="313"/>
    </location>
</feature>
<protein>
    <recommendedName>
        <fullName evidence="4 14">Phosphoribosylamine--glycine ligase</fullName>
        <ecNumber evidence="4 14">6.3.4.13</ecNumber>
    </recommendedName>
    <alternativeName>
        <fullName evidence="14">GARS</fullName>
    </alternativeName>
    <alternativeName>
        <fullName evidence="12 14">Glycinamide ribonucleotide synthetase</fullName>
    </alternativeName>
    <alternativeName>
        <fullName evidence="13 14">Phosphoribosylglycinamide synthetase</fullName>
    </alternativeName>
</protein>
<evidence type="ECO:0000256" key="14">
    <source>
        <dbReference type="HAMAP-Rule" id="MF_00138"/>
    </source>
</evidence>
<dbReference type="GO" id="GO:0004637">
    <property type="term" value="F:phosphoribosylamine-glycine ligase activity"/>
    <property type="evidence" value="ECO:0007669"/>
    <property type="project" value="UniProtKB-UniRule"/>
</dbReference>
<dbReference type="InterPro" id="IPR013815">
    <property type="entry name" value="ATP_grasp_subdomain_1"/>
</dbReference>
<dbReference type="PATRIC" id="fig|1637975.4.peg.357"/>